<dbReference type="Gene3D" id="2.60.300.12">
    <property type="entry name" value="HesB-like domain"/>
    <property type="match status" value="1"/>
</dbReference>
<reference evidence="3 4" key="1">
    <citation type="submission" date="2018-10" db="EMBL/GenBank/DDBJ databases">
        <title>Isolation, diversity and antifungal activity of actinobacteria from wheat.</title>
        <authorList>
            <person name="Han C."/>
        </authorList>
    </citation>
    <scope>NUCLEOTIDE SEQUENCE [LARGE SCALE GENOMIC DNA]</scope>
    <source>
        <strain evidence="3 4">NEAU-YY56</strain>
    </source>
</reference>
<evidence type="ECO:0000259" key="2">
    <source>
        <dbReference type="Pfam" id="PF01521"/>
    </source>
</evidence>
<dbReference type="OrthoDB" id="4868950at2"/>
<name>A0A3M2JM78_9CELL</name>
<dbReference type="InterPro" id="IPR035903">
    <property type="entry name" value="HesB-like_dom_sf"/>
</dbReference>
<feature type="domain" description="Core" evidence="2">
    <location>
        <begin position="2"/>
        <end position="84"/>
    </location>
</feature>
<evidence type="ECO:0000313" key="3">
    <source>
        <dbReference type="EMBL" id="RMI12930.1"/>
    </source>
</evidence>
<protein>
    <recommendedName>
        <fullName evidence="2">Core domain-containing protein</fullName>
    </recommendedName>
</protein>
<sequence length="95" mass="9678">MLTLTENASTAVRDLTSRAGLPDSGGLRIAESEQQLGSFELALVPEAVPGDEVIDSSGATVFVSQQTSTLLSDLTLDADPSATGSPGFTLAPQQG</sequence>
<dbReference type="RefSeq" id="WP_122148669.1">
    <property type="nucleotide sequence ID" value="NZ_RFFI01000026.1"/>
</dbReference>
<evidence type="ECO:0000313" key="4">
    <source>
        <dbReference type="Proteomes" id="UP000269289"/>
    </source>
</evidence>
<feature type="compositionally biased region" description="Polar residues" evidence="1">
    <location>
        <begin position="1"/>
        <end position="10"/>
    </location>
</feature>
<dbReference type="SUPFAM" id="SSF89360">
    <property type="entry name" value="HesB-like domain"/>
    <property type="match status" value="1"/>
</dbReference>
<comment type="caution">
    <text evidence="3">The sequence shown here is derived from an EMBL/GenBank/DDBJ whole genome shotgun (WGS) entry which is preliminary data.</text>
</comment>
<proteinExistence type="predicted"/>
<keyword evidence="4" id="KW-1185">Reference proteome</keyword>
<organism evidence="3 4">
    <name type="scientific">Cellulomonas triticagri</name>
    <dbReference type="NCBI Taxonomy" id="2483352"/>
    <lineage>
        <taxon>Bacteria</taxon>
        <taxon>Bacillati</taxon>
        <taxon>Actinomycetota</taxon>
        <taxon>Actinomycetes</taxon>
        <taxon>Micrococcales</taxon>
        <taxon>Cellulomonadaceae</taxon>
        <taxon>Cellulomonas</taxon>
    </lineage>
</organism>
<dbReference type="Proteomes" id="UP000269289">
    <property type="component" value="Unassembled WGS sequence"/>
</dbReference>
<accession>A0A3M2JM78</accession>
<dbReference type="EMBL" id="RFFI01000026">
    <property type="protein sequence ID" value="RMI12930.1"/>
    <property type="molecule type" value="Genomic_DNA"/>
</dbReference>
<gene>
    <name evidence="3" type="ORF">EBM89_06655</name>
</gene>
<dbReference type="InterPro" id="IPR000361">
    <property type="entry name" value="ATAP_core_dom"/>
</dbReference>
<dbReference type="AlphaFoldDB" id="A0A3M2JM78"/>
<feature type="region of interest" description="Disordered" evidence="1">
    <location>
        <begin position="1"/>
        <end position="26"/>
    </location>
</feature>
<dbReference type="Pfam" id="PF01521">
    <property type="entry name" value="Fe-S_biosyn"/>
    <property type="match status" value="1"/>
</dbReference>
<evidence type="ECO:0000256" key="1">
    <source>
        <dbReference type="SAM" id="MobiDB-lite"/>
    </source>
</evidence>